<dbReference type="InterPro" id="IPR019176">
    <property type="entry name" value="Cytochrome_B561-rel"/>
</dbReference>
<organism evidence="2 3">
    <name type="scientific">Coptotermes formosanus</name>
    <name type="common">Formosan subterranean termite</name>
    <dbReference type="NCBI Taxonomy" id="36987"/>
    <lineage>
        <taxon>Eukaryota</taxon>
        <taxon>Metazoa</taxon>
        <taxon>Ecdysozoa</taxon>
        <taxon>Arthropoda</taxon>
        <taxon>Hexapoda</taxon>
        <taxon>Insecta</taxon>
        <taxon>Pterygota</taxon>
        <taxon>Neoptera</taxon>
        <taxon>Polyneoptera</taxon>
        <taxon>Dictyoptera</taxon>
        <taxon>Blattodea</taxon>
        <taxon>Blattoidea</taxon>
        <taxon>Termitoidae</taxon>
        <taxon>Rhinotermitidae</taxon>
        <taxon>Coptotermes</taxon>
    </lineage>
</organism>
<dbReference type="FunCoup" id="A0A6L2Q3Q0">
    <property type="interactions" value="1330"/>
</dbReference>
<dbReference type="GO" id="GO:0016020">
    <property type="term" value="C:membrane"/>
    <property type="evidence" value="ECO:0007669"/>
    <property type="project" value="TreeGrafter"/>
</dbReference>
<evidence type="ECO:0008006" key="4">
    <source>
        <dbReference type="Google" id="ProtNLM"/>
    </source>
</evidence>
<evidence type="ECO:0000313" key="2">
    <source>
        <dbReference type="EMBL" id="GFG39356.1"/>
    </source>
</evidence>
<reference evidence="3" key="1">
    <citation type="submission" date="2020-01" db="EMBL/GenBank/DDBJ databases">
        <title>Draft genome sequence of the Termite Coptotermes fromosanus.</title>
        <authorList>
            <person name="Itakura S."/>
            <person name="Yosikawa Y."/>
            <person name="Umezawa K."/>
        </authorList>
    </citation>
    <scope>NUCLEOTIDE SEQUENCE [LARGE SCALE GENOMIC DNA]</scope>
</reference>
<dbReference type="Pfam" id="PF09786">
    <property type="entry name" value="CytochromB561_N"/>
    <property type="match status" value="1"/>
</dbReference>
<proteinExistence type="predicted"/>
<name>A0A6L2Q3Q0_COPFO</name>
<dbReference type="PANTHER" id="PTHR21780">
    <property type="entry name" value="TRANSMEMBRANE PROTEIN 209"/>
    <property type="match status" value="1"/>
</dbReference>
<keyword evidence="3" id="KW-1185">Reference proteome</keyword>
<feature type="region of interest" description="Disordered" evidence="1">
    <location>
        <begin position="104"/>
        <end position="123"/>
    </location>
</feature>
<dbReference type="EMBL" id="BLKM01000898">
    <property type="protein sequence ID" value="GFG39356.1"/>
    <property type="molecule type" value="Genomic_DNA"/>
</dbReference>
<dbReference type="PANTHER" id="PTHR21780:SF0">
    <property type="entry name" value="TRANSMEMBRANE PROTEIN 209"/>
    <property type="match status" value="1"/>
</dbReference>
<feature type="compositionally biased region" description="Low complexity" evidence="1">
    <location>
        <begin position="104"/>
        <end position="114"/>
    </location>
</feature>
<gene>
    <name evidence="2" type="ORF">Cfor_08309</name>
</gene>
<protein>
    <recommendedName>
        <fullName evidence="4">Transmembrane protein 209</fullName>
    </recommendedName>
</protein>
<sequence>MILLVHVLWTECICNRPFASLCMCINDSGLAAGVVDRIYTCPTYTVTVVYFEWVAALVLMLNTVYHFGCYVRRTFYLNPVVLSPTQKKLLGVSDSDPHFKITSSPVNMSTSSTSPHLDTLSSTPMNLSTASWRSSSLMSSPNDSMMSANYTTSSPSWVYYHGSPGSSHSIPRNRSQQTSPSSQASNISFVDFIENEHSLLQYLQDYENFERTAAVGQSVEQPSNLLSSFWSHPATRTAAEVPSILRRCYYQLAPPTTGKKASGVSHVDSLKWISKTILLRLVKEIEGVDEALQRHGLADVRVGSVGLERLKKTAQILQVAQNIPTLVSLVPFLELTSNQEYFVTRIKELAKGGCMSEFRWNSGGSLHSKDWEEHLPTDSAIVMHLFATYLDSQLPPLPQNPDGRPFTSVHFAKTPDKPPQGVNTLAIYQVQMNPPHYVLLEGEDTLEVAKVEWIVLWEQKLEEMHIHTLFGPL</sequence>
<comment type="caution">
    <text evidence="2">The sequence shown here is derived from an EMBL/GenBank/DDBJ whole genome shotgun (WGS) entry which is preliminary data.</text>
</comment>
<dbReference type="AlphaFoldDB" id="A0A6L2Q3Q0"/>
<accession>A0A6L2Q3Q0</accession>
<dbReference type="Proteomes" id="UP000502823">
    <property type="component" value="Unassembled WGS sequence"/>
</dbReference>
<dbReference type="OrthoDB" id="509821at2759"/>
<dbReference type="InParanoid" id="A0A6L2Q3Q0"/>
<evidence type="ECO:0000256" key="1">
    <source>
        <dbReference type="SAM" id="MobiDB-lite"/>
    </source>
</evidence>
<evidence type="ECO:0000313" key="3">
    <source>
        <dbReference type="Proteomes" id="UP000502823"/>
    </source>
</evidence>